<reference evidence="1 2" key="2">
    <citation type="submission" date="2018-10" db="EMBL/GenBank/DDBJ databases">
        <authorList>
            <consortium name="Pathogen Informatics"/>
        </authorList>
    </citation>
    <scope>NUCLEOTIDE SEQUENCE [LARGE SCALE GENOMIC DNA]</scope>
</reference>
<protein>
    <submittedName>
        <fullName evidence="3">Secreted protein</fullName>
    </submittedName>
</protein>
<sequence>MRNKDWEEVVMMVVAAVDDGNGSNPRRLIDLSMNPWVCCVCIAFAAWARQCEAFPAMHFAVFSSIKSMHLAVVEKRKKYTCRLQNFWLYFFPPQLSEHYEPPRSLLCCSTMELCGFHPCRTAALLLSMSVCMCYLHGHK</sequence>
<dbReference type="Proteomes" id="UP000274131">
    <property type="component" value="Unassembled WGS sequence"/>
</dbReference>
<evidence type="ECO:0000313" key="1">
    <source>
        <dbReference type="EMBL" id="VDD92138.1"/>
    </source>
</evidence>
<gene>
    <name evidence="1" type="ORF">EVEC_LOCUS6889</name>
</gene>
<keyword evidence="2" id="KW-1185">Reference proteome</keyword>
<dbReference type="AlphaFoldDB" id="A0A0N4VA84"/>
<dbReference type="EMBL" id="UXUI01008686">
    <property type="protein sequence ID" value="VDD92138.1"/>
    <property type="molecule type" value="Genomic_DNA"/>
</dbReference>
<name>A0A0N4VA84_ENTVE</name>
<evidence type="ECO:0000313" key="2">
    <source>
        <dbReference type="Proteomes" id="UP000274131"/>
    </source>
</evidence>
<evidence type="ECO:0000313" key="3">
    <source>
        <dbReference type="WBParaSite" id="EVEC_0000736801-mRNA-1"/>
    </source>
</evidence>
<organism evidence="3">
    <name type="scientific">Enterobius vermicularis</name>
    <name type="common">Human pinworm</name>
    <dbReference type="NCBI Taxonomy" id="51028"/>
    <lineage>
        <taxon>Eukaryota</taxon>
        <taxon>Metazoa</taxon>
        <taxon>Ecdysozoa</taxon>
        <taxon>Nematoda</taxon>
        <taxon>Chromadorea</taxon>
        <taxon>Rhabditida</taxon>
        <taxon>Spirurina</taxon>
        <taxon>Oxyuridomorpha</taxon>
        <taxon>Oxyuroidea</taxon>
        <taxon>Oxyuridae</taxon>
        <taxon>Enterobius</taxon>
    </lineage>
</organism>
<proteinExistence type="predicted"/>
<dbReference type="WBParaSite" id="EVEC_0000736801-mRNA-1">
    <property type="protein sequence ID" value="EVEC_0000736801-mRNA-1"/>
    <property type="gene ID" value="EVEC_0000736801"/>
</dbReference>
<accession>A0A0N4VA84</accession>
<reference evidence="3" key="1">
    <citation type="submission" date="2017-02" db="UniProtKB">
        <authorList>
            <consortium name="WormBaseParasite"/>
        </authorList>
    </citation>
    <scope>IDENTIFICATION</scope>
</reference>